<protein>
    <submittedName>
        <fullName evidence="3">Ribosomal protein L7Ae</fullName>
    </submittedName>
</protein>
<gene>
    <name evidence="3" type="ORF">COOX1_1867</name>
</gene>
<dbReference type="EMBL" id="LR792683">
    <property type="protein sequence ID" value="CAB3393354.1"/>
    <property type="molecule type" value="Genomic_DNA"/>
</dbReference>
<evidence type="ECO:0000256" key="1">
    <source>
        <dbReference type="SAM" id="MobiDB-lite"/>
    </source>
</evidence>
<feature type="compositionally biased region" description="Basic and acidic residues" evidence="1">
    <location>
        <begin position="142"/>
        <end position="151"/>
    </location>
</feature>
<dbReference type="RefSeq" id="WP_232059665.1">
    <property type="nucleotide sequence ID" value="NZ_CP047972.1"/>
</dbReference>
<dbReference type="GO" id="GO:0005840">
    <property type="term" value="C:ribosome"/>
    <property type="evidence" value="ECO:0007669"/>
    <property type="project" value="UniProtKB-KW"/>
</dbReference>
<dbReference type="Pfam" id="PF01248">
    <property type="entry name" value="Ribosomal_L7Ae"/>
    <property type="match status" value="1"/>
</dbReference>
<dbReference type="SUPFAM" id="SSF55315">
    <property type="entry name" value="L30e-like"/>
    <property type="match status" value="1"/>
</dbReference>
<keyword evidence="3" id="KW-0689">Ribosomal protein</keyword>
<keyword evidence="3" id="KW-0687">Ribonucleoprotein</keyword>
<evidence type="ECO:0000313" key="4">
    <source>
        <dbReference type="Proteomes" id="UP000502196"/>
    </source>
</evidence>
<dbReference type="Gene3D" id="3.30.1330.30">
    <property type="match status" value="1"/>
</dbReference>
<accession>A0A6F9EAC3</accession>
<feature type="region of interest" description="Disordered" evidence="1">
    <location>
        <begin position="127"/>
        <end position="151"/>
    </location>
</feature>
<dbReference type="Proteomes" id="UP000502196">
    <property type="component" value="Chromosome"/>
</dbReference>
<evidence type="ECO:0000313" key="3">
    <source>
        <dbReference type="EMBL" id="CAB3393354.1"/>
    </source>
</evidence>
<name>A0A6F9EAC3_9BACL</name>
<organism evidence="3 4">
    <name type="scientific">Kyrpidia spormannii</name>
    <dbReference type="NCBI Taxonomy" id="2055160"/>
    <lineage>
        <taxon>Bacteria</taxon>
        <taxon>Bacillati</taxon>
        <taxon>Bacillota</taxon>
        <taxon>Bacilli</taxon>
        <taxon>Bacillales</taxon>
        <taxon>Alicyclobacillaceae</taxon>
        <taxon>Kyrpidia</taxon>
    </lineage>
</organism>
<proteinExistence type="predicted"/>
<dbReference type="InterPro" id="IPR029064">
    <property type="entry name" value="Ribosomal_eL30-like_sf"/>
</dbReference>
<evidence type="ECO:0000259" key="2">
    <source>
        <dbReference type="Pfam" id="PF01248"/>
    </source>
</evidence>
<dbReference type="AlphaFoldDB" id="A0A6F9EAC3"/>
<feature type="domain" description="Ribosomal protein eL8/eL30/eS12/Gadd45" evidence="2">
    <location>
        <begin position="9"/>
        <end position="95"/>
    </location>
</feature>
<dbReference type="InterPro" id="IPR004038">
    <property type="entry name" value="Ribosomal_eL8/eL30/eS12/Gad45"/>
</dbReference>
<reference evidence="3 4" key="1">
    <citation type="submission" date="2020-04" db="EMBL/GenBank/DDBJ databases">
        <authorList>
            <person name="Hogendoorn C."/>
        </authorList>
    </citation>
    <scope>NUCLEOTIDE SEQUENCE [LARGE SCALE GENOMIC DNA]</scope>
    <source>
        <strain evidence="3">COOX1</strain>
    </source>
</reference>
<sequence length="151" mass="16528">MGEPRTLGLVGLALRAGCLALGEQAVLERIRRGGAHLVLLATDAGPNTRKRTVDKCRSHGVPWAAWVDRYTLGKAVGRETVVVAAVTEQGFAENLLTQLRQHHGGDRFESETPSVRIRQTTEYVEQGNYNHLKTPRGVGQQPHERDGPGDD</sequence>